<name>A0A6J4TB03_9ACTN</name>
<sequence length="155" mass="16370">EEQHPPREELEPLASAGRGHAAHRGAVDPGAGVVASGCRLRRSGRTARLRPPDAAPGGARPGSHAGAAGVPSSGADRRGADLRRRFRRLAHAPRRAGGVRRRGPPFRSPSTARRCTAVLRGATGLVVWRGWRCSSSCGASLRPSPPTTRRTWSSL</sequence>
<feature type="compositionally biased region" description="Basic residues" evidence="1">
    <location>
        <begin position="39"/>
        <end position="48"/>
    </location>
</feature>
<dbReference type="AlphaFoldDB" id="A0A6J4TB03"/>
<feature type="non-terminal residue" evidence="2">
    <location>
        <position position="1"/>
    </location>
</feature>
<feature type="compositionally biased region" description="Basic residues" evidence="1">
    <location>
        <begin position="84"/>
        <end position="104"/>
    </location>
</feature>
<feature type="compositionally biased region" description="Basic and acidic residues" evidence="1">
    <location>
        <begin position="1"/>
        <end position="10"/>
    </location>
</feature>
<evidence type="ECO:0000313" key="2">
    <source>
        <dbReference type="EMBL" id="CAA9518222.1"/>
    </source>
</evidence>
<feature type="region of interest" description="Disordered" evidence="1">
    <location>
        <begin position="1"/>
        <end position="111"/>
    </location>
</feature>
<evidence type="ECO:0000256" key="1">
    <source>
        <dbReference type="SAM" id="MobiDB-lite"/>
    </source>
</evidence>
<gene>
    <name evidence="2" type="ORF">AVDCRST_MAG67-3192</name>
</gene>
<proteinExistence type="predicted"/>
<dbReference type="EMBL" id="CADCVQ010000135">
    <property type="protein sequence ID" value="CAA9518222.1"/>
    <property type="molecule type" value="Genomic_DNA"/>
</dbReference>
<accession>A0A6J4TB03</accession>
<feature type="non-terminal residue" evidence="2">
    <location>
        <position position="155"/>
    </location>
</feature>
<protein>
    <submittedName>
        <fullName evidence="2">Uncharacterized protein</fullName>
    </submittedName>
</protein>
<organism evidence="2">
    <name type="scientific">uncultured Solirubrobacteraceae bacterium</name>
    <dbReference type="NCBI Taxonomy" id="1162706"/>
    <lineage>
        <taxon>Bacteria</taxon>
        <taxon>Bacillati</taxon>
        <taxon>Actinomycetota</taxon>
        <taxon>Thermoleophilia</taxon>
        <taxon>Solirubrobacterales</taxon>
        <taxon>Solirubrobacteraceae</taxon>
        <taxon>environmental samples</taxon>
    </lineage>
</organism>
<reference evidence="2" key="1">
    <citation type="submission" date="2020-02" db="EMBL/GenBank/DDBJ databases">
        <authorList>
            <person name="Meier V. D."/>
        </authorList>
    </citation>
    <scope>NUCLEOTIDE SEQUENCE</scope>
    <source>
        <strain evidence="2">AVDCRST_MAG67</strain>
    </source>
</reference>